<dbReference type="PANTHER" id="PTHR34039:SF1">
    <property type="entry name" value="UPF0102 PROTEIN YRAN"/>
    <property type="match status" value="1"/>
</dbReference>
<dbReference type="RefSeq" id="WP_068512192.1">
    <property type="nucleotide sequence ID" value="NZ_AP014945.1"/>
</dbReference>
<proteinExistence type="inferred from homology"/>
<keyword evidence="4" id="KW-1185">Reference proteome</keyword>
<protein>
    <recommendedName>
        <fullName evidence="2">UPF0102 protein THC_0259</fullName>
    </recommendedName>
</protein>
<organism evidence="3 4">
    <name type="scientific">Caldimicrobium thiodismutans</name>
    <dbReference type="NCBI Taxonomy" id="1653476"/>
    <lineage>
        <taxon>Bacteria</taxon>
        <taxon>Pseudomonadati</taxon>
        <taxon>Thermodesulfobacteriota</taxon>
        <taxon>Thermodesulfobacteria</taxon>
        <taxon>Thermodesulfobacteriales</taxon>
        <taxon>Thermodesulfobacteriaceae</taxon>
        <taxon>Caldimicrobium</taxon>
    </lineage>
</organism>
<evidence type="ECO:0000256" key="1">
    <source>
        <dbReference type="ARBA" id="ARBA00006738"/>
    </source>
</evidence>
<gene>
    <name evidence="3" type="ORF">THC_0259</name>
</gene>
<evidence type="ECO:0000313" key="3">
    <source>
        <dbReference type="EMBL" id="BAU22658.1"/>
    </source>
</evidence>
<dbReference type="NCBIfam" id="TIGR00252">
    <property type="entry name" value="YraN family protein"/>
    <property type="match status" value="1"/>
</dbReference>
<dbReference type="KEGG" id="cthi:THC_0259"/>
<dbReference type="Gene3D" id="3.40.1350.10">
    <property type="match status" value="1"/>
</dbReference>
<evidence type="ECO:0000313" key="4">
    <source>
        <dbReference type="Proteomes" id="UP000068196"/>
    </source>
</evidence>
<dbReference type="AlphaFoldDB" id="A0A0U5AL81"/>
<dbReference type="OrthoDB" id="9802516at2"/>
<comment type="similarity">
    <text evidence="1 2">Belongs to the UPF0102 family.</text>
</comment>
<dbReference type="InterPro" id="IPR011335">
    <property type="entry name" value="Restrct_endonuc-II-like"/>
</dbReference>
<dbReference type="SUPFAM" id="SSF52980">
    <property type="entry name" value="Restriction endonuclease-like"/>
    <property type="match status" value="1"/>
</dbReference>
<dbReference type="GO" id="GO:0003676">
    <property type="term" value="F:nucleic acid binding"/>
    <property type="evidence" value="ECO:0007669"/>
    <property type="project" value="InterPro"/>
</dbReference>
<dbReference type="STRING" id="1653476.THC_0259"/>
<dbReference type="Proteomes" id="UP000068196">
    <property type="component" value="Chromosome"/>
</dbReference>
<reference evidence="3 4" key="1">
    <citation type="journal article" date="2016" name="Int. J. Syst. Evol. Microbiol.">
        <title>Caldimicrobium thiodismutans sp. nov., a sulfur-disproportionating bacterium isolated from a hot spring, and emended description of the genus Caldimicrobium.</title>
        <authorList>
            <person name="Kojima H."/>
            <person name="Umezawa K."/>
            <person name="Fukui M."/>
        </authorList>
    </citation>
    <scope>NUCLEOTIDE SEQUENCE [LARGE SCALE GENOMIC DNA]</scope>
    <source>
        <strain evidence="3 4">TF1</strain>
    </source>
</reference>
<sequence length="131" mass="15471">MFKKSTREIGTSAEKVAEDYLREKDYEVLARNFRTKTGEIDLVVKKNKTLVFVEVKSESSDRGYFPEEKVDFRKQDKIQKTAQFFLLKNFQKLSKIKSIRFDVVVVNLEEGKVRHYESAFFAESDLFKDRP</sequence>
<dbReference type="PANTHER" id="PTHR34039">
    <property type="entry name" value="UPF0102 PROTEIN YRAN"/>
    <property type="match status" value="1"/>
</dbReference>
<dbReference type="InterPro" id="IPR011856">
    <property type="entry name" value="tRNA_endonuc-like_dom_sf"/>
</dbReference>
<dbReference type="EMBL" id="AP014945">
    <property type="protein sequence ID" value="BAU22658.1"/>
    <property type="molecule type" value="Genomic_DNA"/>
</dbReference>
<accession>A0A0U5AL81</accession>
<dbReference type="InterPro" id="IPR003509">
    <property type="entry name" value="UPF0102_YraN-like"/>
</dbReference>
<dbReference type="CDD" id="cd20736">
    <property type="entry name" value="PoNe_Nuclease"/>
    <property type="match status" value="1"/>
</dbReference>
<dbReference type="HAMAP" id="MF_00048">
    <property type="entry name" value="UPF0102"/>
    <property type="match status" value="1"/>
</dbReference>
<dbReference type="PATRIC" id="fig|1653476.3.peg.263"/>
<evidence type="ECO:0000256" key="2">
    <source>
        <dbReference type="HAMAP-Rule" id="MF_00048"/>
    </source>
</evidence>
<name>A0A0U5AL81_9BACT</name>
<dbReference type="NCBIfam" id="NF009150">
    <property type="entry name" value="PRK12497.1-3"/>
    <property type="match status" value="1"/>
</dbReference>
<reference evidence="4" key="2">
    <citation type="journal article" date="2016" name="Int. J. Syst. Evol. Microbiol.">
        <title>Caldimicrobium thiodismutans sp. nov., a sulfur-disproportionating bacterium isolated from a hot spring.</title>
        <authorList>
            <person name="Kojima H."/>
            <person name="Umezawa K."/>
            <person name="Fukui M."/>
        </authorList>
    </citation>
    <scope>NUCLEOTIDE SEQUENCE [LARGE SCALE GENOMIC DNA]</scope>
    <source>
        <strain evidence="4">TF1</strain>
    </source>
</reference>
<dbReference type="Pfam" id="PF02021">
    <property type="entry name" value="UPF0102"/>
    <property type="match status" value="1"/>
</dbReference>